<dbReference type="STRING" id="1317117.ATO7_11703"/>
<dbReference type="EMBL" id="AQQV01000003">
    <property type="protein sequence ID" value="ORE85956.1"/>
    <property type="molecule type" value="Genomic_DNA"/>
</dbReference>
<dbReference type="RefSeq" id="WP_158523185.1">
    <property type="nucleotide sequence ID" value="NZ_AQQV01000003.1"/>
</dbReference>
<evidence type="ECO:0000313" key="3">
    <source>
        <dbReference type="Proteomes" id="UP000192342"/>
    </source>
</evidence>
<evidence type="ECO:0000259" key="1">
    <source>
        <dbReference type="Pfam" id="PF09995"/>
    </source>
</evidence>
<dbReference type="InterPro" id="IPR046366">
    <property type="entry name" value="MPAB"/>
</dbReference>
<sequence>MSKQRWSWARSEISTLDPRSDAQRMAHLSFEVRFGTPIFLHALFNVAFAYNMGIPDTARILYREGRGTIMRRTRKRNFDSMIFFGELYRHGDSPEGVAICERLNRIHANFPIHNDLSLYTLATLACLPYRIGQRFAGLGGPSYAEYEAQFNFWCRIGQLLNIQDIPETLPAFMTWMQCYEKKHFAHTLAADAVVEAMADEWADYWFPASLQHTAKGVFLHLIDPEVRERMQLKHPTAGQRFIGDTAIKAFFLAKRMLPDPEERSMVEFFAQNYAVGSGLESVGVDVER</sequence>
<gene>
    <name evidence="2" type="ORF">ATO7_11703</name>
</gene>
<organism evidence="2 3">
    <name type="scientific">Oceanococcus atlanticus</name>
    <dbReference type="NCBI Taxonomy" id="1317117"/>
    <lineage>
        <taxon>Bacteria</taxon>
        <taxon>Pseudomonadati</taxon>
        <taxon>Pseudomonadota</taxon>
        <taxon>Gammaproteobacteria</taxon>
        <taxon>Chromatiales</taxon>
        <taxon>Oceanococcaceae</taxon>
        <taxon>Oceanococcus</taxon>
    </lineage>
</organism>
<reference evidence="2 3" key="1">
    <citation type="submission" date="2013-04" db="EMBL/GenBank/DDBJ databases">
        <title>Oceanococcus atlanticus 22II-S10r2 Genome Sequencing.</title>
        <authorList>
            <person name="Lai Q."/>
            <person name="Li G."/>
            <person name="Shao Z."/>
        </authorList>
    </citation>
    <scope>NUCLEOTIDE SEQUENCE [LARGE SCALE GENOMIC DNA]</scope>
    <source>
        <strain evidence="2 3">22II-S10r2</strain>
    </source>
</reference>
<accession>A0A1Y1SC89</accession>
<dbReference type="GO" id="GO:0016491">
    <property type="term" value="F:oxidoreductase activity"/>
    <property type="evidence" value="ECO:0007669"/>
    <property type="project" value="InterPro"/>
</dbReference>
<comment type="caution">
    <text evidence="2">The sequence shown here is derived from an EMBL/GenBank/DDBJ whole genome shotgun (WGS) entry which is preliminary data.</text>
</comment>
<feature type="domain" description="ER-bound oxygenase mpaB/mpaB'/Rubber oxygenase catalytic" evidence="1">
    <location>
        <begin position="75"/>
        <end position="242"/>
    </location>
</feature>
<proteinExistence type="predicted"/>
<name>A0A1Y1SC89_9GAMM</name>
<dbReference type="PANTHER" id="PTHR36124:SF1">
    <property type="entry name" value="ER-BOUND OXYGENASE MPAB_MPAB'_RUBBER OXYGENASE CATALYTIC DOMAIN-CONTAINING PROTEIN"/>
    <property type="match status" value="1"/>
</dbReference>
<evidence type="ECO:0000313" key="2">
    <source>
        <dbReference type="EMBL" id="ORE85956.1"/>
    </source>
</evidence>
<dbReference type="PANTHER" id="PTHR36124">
    <property type="match status" value="1"/>
</dbReference>
<dbReference type="Proteomes" id="UP000192342">
    <property type="component" value="Unassembled WGS sequence"/>
</dbReference>
<dbReference type="AlphaFoldDB" id="A0A1Y1SC89"/>
<keyword evidence="3" id="KW-1185">Reference proteome</keyword>
<protein>
    <recommendedName>
        <fullName evidence="1">ER-bound oxygenase mpaB/mpaB'/Rubber oxygenase catalytic domain-containing protein</fullName>
    </recommendedName>
</protein>
<dbReference type="Pfam" id="PF09995">
    <property type="entry name" value="MPAB_Lcp_cat"/>
    <property type="match status" value="1"/>
</dbReference>
<dbReference type="OrthoDB" id="836517at2"/>
<dbReference type="InterPro" id="IPR018713">
    <property type="entry name" value="MPAB/Lcp_cat_dom"/>
</dbReference>